<dbReference type="RefSeq" id="WP_135944557.1">
    <property type="nucleotide sequence ID" value="NZ_BMEI01000002.1"/>
</dbReference>
<evidence type="ECO:0000256" key="1">
    <source>
        <dbReference type="ARBA" id="ARBA00008903"/>
    </source>
</evidence>
<dbReference type="Gene3D" id="3.40.50.720">
    <property type="entry name" value="NAD(P)-binding Rossmann-like Domain"/>
    <property type="match status" value="1"/>
</dbReference>
<protein>
    <submittedName>
        <fullName evidence="2">Ornithine cyclodeaminase family protein</fullName>
    </submittedName>
</protein>
<dbReference type="GO" id="GO:0019752">
    <property type="term" value="P:carboxylic acid metabolic process"/>
    <property type="evidence" value="ECO:0007669"/>
    <property type="project" value="UniProtKB-ARBA"/>
</dbReference>
<dbReference type="FunFam" id="3.40.50.720:FF:000311">
    <property type="entry name" value="Ornithine cyclodeaminase"/>
    <property type="match status" value="1"/>
</dbReference>
<dbReference type="Pfam" id="PF02423">
    <property type="entry name" value="OCD_Mu_crystall"/>
    <property type="match status" value="1"/>
</dbReference>
<name>A0A4S2HB97_9PROT</name>
<dbReference type="Gene3D" id="3.30.1780.10">
    <property type="entry name" value="ornithine cyclodeaminase, domain 1"/>
    <property type="match status" value="1"/>
</dbReference>
<proteinExistence type="inferred from homology"/>
<comment type="similarity">
    <text evidence="1">Belongs to the ornithine cyclodeaminase/mu-crystallin family.</text>
</comment>
<dbReference type="Proteomes" id="UP000305451">
    <property type="component" value="Unassembled WGS sequence"/>
</dbReference>
<dbReference type="InterPro" id="IPR036291">
    <property type="entry name" value="NAD(P)-bd_dom_sf"/>
</dbReference>
<dbReference type="EMBL" id="SRXV01000002">
    <property type="protein sequence ID" value="TGY92938.1"/>
    <property type="molecule type" value="Genomic_DNA"/>
</dbReference>
<dbReference type="PANTHER" id="PTHR13812:SF19">
    <property type="entry name" value="KETIMINE REDUCTASE MU-CRYSTALLIN"/>
    <property type="match status" value="1"/>
</dbReference>
<dbReference type="SUPFAM" id="SSF51735">
    <property type="entry name" value="NAD(P)-binding Rossmann-fold domains"/>
    <property type="match status" value="1"/>
</dbReference>
<dbReference type="OrthoDB" id="9785971at2"/>
<keyword evidence="3" id="KW-1185">Reference proteome</keyword>
<dbReference type="PANTHER" id="PTHR13812">
    <property type="entry name" value="KETIMINE REDUCTASE MU-CRYSTALLIN"/>
    <property type="match status" value="1"/>
</dbReference>
<evidence type="ECO:0000313" key="3">
    <source>
        <dbReference type="Proteomes" id="UP000305451"/>
    </source>
</evidence>
<sequence>MSVALKVFDARAVREALTVTDAIAVVRKAMIALSSGQVEQALRSFIPLGEEQTFALMPAALGGGEPFGAKLISVFADADHPGRKRHQGLVVLFDAETGAPVCVADAEEITRIRTAAASAAATDALARPEAARFAMLGLGAQARAHIEAIAQVRNIQTIRVWGRDYAAAQAFAREMDAAHGLTVQACRTAADAVKEADIVCTVTGASDPVLQGDWLAPGTHVNLVGSSGPAKAEADTTLVVRSRFIADHAGHVRAHGGEYLRALEAGVIDDTHIAAEIGAVFAGDAPGRTGPDEITVYKSLGHAVQDLAAAAWLYANAKEKENGH</sequence>
<organism evidence="2 3">
    <name type="scientific">Marinicauda pacifica</name>
    <dbReference type="NCBI Taxonomy" id="1133559"/>
    <lineage>
        <taxon>Bacteria</taxon>
        <taxon>Pseudomonadati</taxon>
        <taxon>Pseudomonadota</taxon>
        <taxon>Alphaproteobacteria</taxon>
        <taxon>Maricaulales</taxon>
        <taxon>Maricaulaceae</taxon>
        <taxon>Marinicauda</taxon>
    </lineage>
</organism>
<reference evidence="2 3" key="1">
    <citation type="journal article" date="2013" name="Int. J. Syst. Evol. Microbiol.">
        <title>Marinicauda pacifica gen. nov., sp. nov., a prosthecate alphaproteobacterium of the family Hyphomonadaceae isolated from deep seawater.</title>
        <authorList>
            <person name="Zhang X.Y."/>
            <person name="Li G.W."/>
            <person name="Wang C.S."/>
            <person name="Zhang Y.J."/>
            <person name="Xu X.W."/>
            <person name="Li H."/>
            <person name="Liu A."/>
            <person name="Liu C."/>
            <person name="Xie B.B."/>
            <person name="Qin Q.L."/>
            <person name="Xu Z."/>
            <person name="Chen X.L."/>
            <person name="Zhou B.C."/>
            <person name="Zhang Y.Z."/>
        </authorList>
    </citation>
    <scope>NUCLEOTIDE SEQUENCE [LARGE SCALE GENOMIC DNA]</scope>
    <source>
        <strain evidence="2 3">P-1 km-3</strain>
    </source>
</reference>
<evidence type="ECO:0000313" key="2">
    <source>
        <dbReference type="EMBL" id="TGY92938.1"/>
    </source>
</evidence>
<gene>
    <name evidence="2" type="ORF">E5162_07675</name>
</gene>
<dbReference type="AlphaFoldDB" id="A0A4S2HB97"/>
<dbReference type="GO" id="GO:0005737">
    <property type="term" value="C:cytoplasm"/>
    <property type="evidence" value="ECO:0007669"/>
    <property type="project" value="TreeGrafter"/>
</dbReference>
<dbReference type="InterPro" id="IPR003462">
    <property type="entry name" value="ODC_Mu_crystall"/>
</dbReference>
<comment type="caution">
    <text evidence="2">The sequence shown here is derived from an EMBL/GenBank/DDBJ whole genome shotgun (WGS) entry which is preliminary data.</text>
</comment>
<dbReference type="GO" id="GO:0016491">
    <property type="term" value="F:oxidoreductase activity"/>
    <property type="evidence" value="ECO:0007669"/>
    <property type="project" value="UniProtKB-ARBA"/>
</dbReference>
<dbReference type="PIRSF" id="PIRSF001439">
    <property type="entry name" value="CryM"/>
    <property type="match status" value="1"/>
</dbReference>
<accession>A0A4S2HB97</accession>
<dbReference type="InterPro" id="IPR023401">
    <property type="entry name" value="ODC_N"/>
</dbReference>